<sequence length="94" mass="10295">MFSARSACIWDKKLVQHLYIHHAVYAPSSAVSTAADAHDRARHTALFIEQTIRSIPGERGRITGYCCPMPGATSVATNQAEIYLKKDKPKAPGI</sequence>
<name>A0A146FD16_ASPKA</name>
<dbReference type="AlphaFoldDB" id="A0A146FD16"/>
<gene>
    <name evidence="1" type="ORF">RIB2604_01710930</name>
</gene>
<dbReference type="EMBL" id="BCWF01000017">
    <property type="protein sequence ID" value="GAT23950.1"/>
    <property type="molecule type" value="Genomic_DNA"/>
</dbReference>
<proteinExistence type="predicted"/>
<evidence type="ECO:0000313" key="1">
    <source>
        <dbReference type="EMBL" id="GAT23950.1"/>
    </source>
</evidence>
<accession>A0A146FD16</accession>
<organism evidence="1 2">
    <name type="scientific">Aspergillus kawachii</name>
    <name type="common">White koji mold</name>
    <name type="synonym">Aspergillus awamori var. kawachi</name>
    <dbReference type="NCBI Taxonomy" id="1069201"/>
    <lineage>
        <taxon>Eukaryota</taxon>
        <taxon>Fungi</taxon>
        <taxon>Dikarya</taxon>
        <taxon>Ascomycota</taxon>
        <taxon>Pezizomycotina</taxon>
        <taxon>Eurotiomycetes</taxon>
        <taxon>Eurotiomycetidae</taxon>
        <taxon>Eurotiales</taxon>
        <taxon>Aspergillaceae</taxon>
        <taxon>Aspergillus</taxon>
        <taxon>Aspergillus subgen. Circumdati</taxon>
    </lineage>
</organism>
<protein>
    <submittedName>
        <fullName evidence="1">RNA polymerase II subunit 3</fullName>
    </submittedName>
</protein>
<evidence type="ECO:0000313" key="2">
    <source>
        <dbReference type="Proteomes" id="UP000075230"/>
    </source>
</evidence>
<dbReference type="Proteomes" id="UP000075230">
    <property type="component" value="Unassembled WGS sequence"/>
</dbReference>
<comment type="caution">
    <text evidence="1">The sequence shown here is derived from an EMBL/GenBank/DDBJ whole genome shotgun (WGS) entry which is preliminary data.</text>
</comment>
<reference evidence="1 2" key="1">
    <citation type="journal article" date="2016" name="DNA Res.">
        <title>Genome sequence of Aspergillus luchuensis NBRC 4314.</title>
        <authorList>
            <person name="Yamada O."/>
            <person name="Machida M."/>
            <person name="Hosoyama A."/>
            <person name="Goto M."/>
            <person name="Takahashi T."/>
            <person name="Futagami T."/>
            <person name="Yamagata Y."/>
            <person name="Takeuchi M."/>
            <person name="Kobayashi T."/>
            <person name="Koike H."/>
            <person name="Abe K."/>
            <person name="Asai K."/>
            <person name="Arita M."/>
            <person name="Fujita N."/>
            <person name="Fukuda K."/>
            <person name="Higa K."/>
            <person name="Horikawa H."/>
            <person name="Ishikawa T."/>
            <person name="Jinno K."/>
            <person name="Kato Y."/>
            <person name="Kirimura K."/>
            <person name="Mizutani O."/>
            <person name="Nakasone K."/>
            <person name="Sano M."/>
            <person name="Shiraishi Y."/>
            <person name="Tsukahara M."/>
            <person name="Gomi K."/>
        </authorList>
    </citation>
    <scope>NUCLEOTIDE SEQUENCE [LARGE SCALE GENOMIC DNA]</scope>
    <source>
        <strain evidence="1 2">RIB 2604</strain>
    </source>
</reference>
<reference evidence="2" key="2">
    <citation type="submission" date="2016-02" db="EMBL/GenBank/DDBJ databases">
        <title>Genome sequencing of Aspergillus luchuensis NBRC 4314.</title>
        <authorList>
            <person name="Yamada O."/>
        </authorList>
    </citation>
    <scope>NUCLEOTIDE SEQUENCE [LARGE SCALE GENOMIC DNA]</scope>
    <source>
        <strain evidence="2">RIB 2604</strain>
    </source>
</reference>